<dbReference type="EMBL" id="VLKE01000001">
    <property type="protein sequence ID" value="TWH70887.1"/>
    <property type="molecule type" value="Genomic_DNA"/>
</dbReference>
<sequence>MARVPEGSFTRRTLLRGAVGGPAATGTALTAAPTPALVAPAAFPNCRYVRDAFTGPVVRYNPPGRGPGR</sequence>
<accession>A0A562IIN6</accession>
<evidence type="ECO:0000313" key="2">
    <source>
        <dbReference type="Proteomes" id="UP000319825"/>
    </source>
</evidence>
<proteinExistence type="predicted"/>
<evidence type="ECO:0000313" key="1">
    <source>
        <dbReference type="EMBL" id="TWH70887.1"/>
    </source>
</evidence>
<dbReference type="AlphaFoldDB" id="A0A562IIN6"/>
<dbReference type="PROSITE" id="PS51318">
    <property type="entry name" value="TAT"/>
    <property type="match status" value="1"/>
</dbReference>
<dbReference type="InterPro" id="IPR006311">
    <property type="entry name" value="TAT_signal"/>
</dbReference>
<comment type="caution">
    <text evidence="1">The sequence shown here is derived from an EMBL/GenBank/DDBJ whole genome shotgun (WGS) entry which is preliminary data.</text>
</comment>
<name>A0A562IIN6_MICOL</name>
<organism evidence="1 2">
    <name type="scientific">Micromonospora olivasterospora</name>
    <dbReference type="NCBI Taxonomy" id="1880"/>
    <lineage>
        <taxon>Bacteria</taxon>
        <taxon>Bacillati</taxon>
        <taxon>Actinomycetota</taxon>
        <taxon>Actinomycetes</taxon>
        <taxon>Micromonosporales</taxon>
        <taxon>Micromonosporaceae</taxon>
        <taxon>Micromonospora</taxon>
    </lineage>
</organism>
<reference evidence="1 2" key="1">
    <citation type="submission" date="2019-07" db="EMBL/GenBank/DDBJ databases">
        <title>R&amp;d 2014.</title>
        <authorList>
            <person name="Klenk H.-P."/>
        </authorList>
    </citation>
    <scope>NUCLEOTIDE SEQUENCE [LARGE SCALE GENOMIC DNA]</scope>
    <source>
        <strain evidence="1 2">DSM 43868</strain>
    </source>
</reference>
<gene>
    <name evidence="1" type="ORF">JD77_05912</name>
</gene>
<protein>
    <submittedName>
        <fullName evidence="1">Uncharacterized protein</fullName>
    </submittedName>
</protein>
<keyword evidence="2" id="KW-1185">Reference proteome</keyword>
<dbReference type="Proteomes" id="UP000319825">
    <property type="component" value="Unassembled WGS sequence"/>
</dbReference>